<dbReference type="AlphaFoldDB" id="A0A9J6BAC4"/>
<protein>
    <recommendedName>
        <fullName evidence="5">Secreted protein</fullName>
    </recommendedName>
</protein>
<evidence type="ECO:0000256" key="1">
    <source>
        <dbReference type="SAM" id="MobiDB-lite"/>
    </source>
</evidence>
<feature type="region of interest" description="Disordered" evidence="1">
    <location>
        <begin position="40"/>
        <end position="111"/>
    </location>
</feature>
<gene>
    <name evidence="3" type="ORF">PVAND_014556</name>
</gene>
<evidence type="ECO:0008006" key="5">
    <source>
        <dbReference type="Google" id="ProtNLM"/>
    </source>
</evidence>
<proteinExistence type="predicted"/>
<reference evidence="3" key="1">
    <citation type="submission" date="2021-03" db="EMBL/GenBank/DDBJ databases">
        <title>Chromosome level genome of the anhydrobiotic midge Polypedilum vanderplanki.</title>
        <authorList>
            <person name="Yoshida Y."/>
            <person name="Kikawada T."/>
            <person name="Gusev O."/>
        </authorList>
    </citation>
    <scope>NUCLEOTIDE SEQUENCE</scope>
    <source>
        <strain evidence="3">NIAS01</strain>
        <tissue evidence="3">Whole body or cell culture</tissue>
    </source>
</reference>
<organism evidence="3 4">
    <name type="scientific">Polypedilum vanderplanki</name>
    <name type="common">Sleeping chironomid midge</name>
    <dbReference type="NCBI Taxonomy" id="319348"/>
    <lineage>
        <taxon>Eukaryota</taxon>
        <taxon>Metazoa</taxon>
        <taxon>Ecdysozoa</taxon>
        <taxon>Arthropoda</taxon>
        <taxon>Hexapoda</taxon>
        <taxon>Insecta</taxon>
        <taxon>Pterygota</taxon>
        <taxon>Neoptera</taxon>
        <taxon>Endopterygota</taxon>
        <taxon>Diptera</taxon>
        <taxon>Nematocera</taxon>
        <taxon>Chironomoidea</taxon>
        <taxon>Chironomidae</taxon>
        <taxon>Chironominae</taxon>
        <taxon>Polypedilum</taxon>
        <taxon>Polypedilum</taxon>
    </lineage>
</organism>
<evidence type="ECO:0000313" key="4">
    <source>
        <dbReference type="Proteomes" id="UP001107558"/>
    </source>
</evidence>
<evidence type="ECO:0000313" key="3">
    <source>
        <dbReference type="EMBL" id="KAG5666536.1"/>
    </source>
</evidence>
<feature type="chain" id="PRO_5039954477" description="Secreted protein" evidence="2">
    <location>
        <begin position="19"/>
        <end position="111"/>
    </location>
</feature>
<dbReference type="Proteomes" id="UP001107558">
    <property type="component" value="Chromosome 4"/>
</dbReference>
<name>A0A9J6BAC4_POLVA</name>
<accession>A0A9J6BAC4</accession>
<comment type="caution">
    <text evidence="3">The sequence shown here is derived from an EMBL/GenBank/DDBJ whole genome shotgun (WGS) entry which is preliminary data.</text>
</comment>
<sequence>MKLKILFFVSAVFVYAMAVPVEDTTKSKFESENVNDFIRKPEDDRIKEEEDDIKLTPEQEEQLKTNENNKKFVPENEEEFHRKSDEQNEGDDIRLTEEQEKAFQDSKKKNN</sequence>
<keyword evidence="4" id="KW-1185">Reference proteome</keyword>
<keyword evidence="2" id="KW-0732">Signal</keyword>
<dbReference type="EMBL" id="JADBJN010000004">
    <property type="protein sequence ID" value="KAG5666536.1"/>
    <property type="molecule type" value="Genomic_DNA"/>
</dbReference>
<evidence type="ECO:0000256" key="2">
    <source>
        <dbReference type="SAM" id="SignalP"/>
    </source>
</evidence>
<feature type="signal peptide" evidence="2">
    <location>
        <begin position="1"/>
        <end position="18"/>
    </location>
</feature>